<organism evidence="2 3">
    <name type="scientific">Actinomadura decatromicini</name>
    <dbReference type="NCBI Taxonomy" id="2604572"/>
    <lineage>
        <taxon>Bacteria</taxon>
        <taxon>Bacillati</taxon>
        <taxon>Actinomycetota</taxon>
        <taxon>Actinomycetes</taxon>
        <taxon>Streptosporangiales</taxon>
        <taxon>Thermomonosporaceae</taxon>
        <taxon>Actinomadura</taxon>
    </lineage>
</organism>
<protein>
    <recommendedName>
        <fullName evidence="1">Glyceraldehyde 3-phosphate dehydrogenase catalytic domain-containing protein</fullName>
    </recommendedName>
</protein>
<gene>
    <name evidence="2" type="ORF">FXF68_01305</name>
</gene>
<sequence>MDTDPATSTGAARSVGMVIPELAGRFDGMALRVPVETAAA</sequence>
<dbReference type="Gene3D" id="3.30.360.10">
    <property type="entry name" value="Dihydrodipicolinate Reductase, domain 2"/>
    <property type="match status" value="1"/>
</dbReference>
<dbReference type="SUPFAM" id="SSF55347">
    <property type="entry name" value="Glyceraldehyde-3-phosphate dehydrogenase-like, C-terminal domain"/>
    <property type="match status" value="1"/>
</dbReference>
<proteinExistence type="predicted"/>
<evidence type="ECO:0000313" key="2">
    <source>
        <dbReference type="EMBL" id="TYK52449.1"/>
    </source>
</evidence>
<dbReference type="RefSeq" id="WP_148756972.1">
    <property type="nucleotide sequence ID" value="NZ_VSRQ01000001.1"/>
</dbReference>
<dbReference type="AlphaFoldDB" id="A0A5D3FWS1"/>
<evidence type="ECO:0000259" key="1">
    <source>
        <dbReference type="Pfam" id="PF02800"/>
    </source>
</evidence>
<dbReference type="GO" id="GO:0016620">
    <property type="term" value="F:oxidoreductase activity, acting on the aldehyde or oxo group of donors, NAD or NADP as acceptor"/>
    <property type="evidence" value="ECO:0007669"/>
    <property type="project" value="InterPro"/>
</dbReference>
<dbReference type="Proteomes" id="UP000323505">
    <property type="component" value="Unassembled WGS sequence"/>
</dbReference>
<feature type="domain" description="Glyceraldehyde 3-phosphate dehydrogenase catalytic" evidence="1">
    <location>
        <begin position="6"/>
        <end position="38"/>
    </location>
</feature>
<dbReference type="EMBL" id="VSRQ01000001">
    <property type="protein sequence ID" value="TYK52449.1"/>
    <property type="molecule type" value="Genomic_DNA"/>
</dbReference>
<keyword evidence="3" id="KW-1185">Reference proteome</keyword>
<name>A0A5D3FWS1_9ACTN</name>
<comment type="caution">
    <text evidence="2">The sequence shown here is derived from an EMBL/GenBank/DDBJ whole genome shotgun (WGS) entry which is preliminary data.</text>
</comment>
<reference evidence="2 3" key="1">
    <citation type="submission" date="2019-08" db="EMBL/GenBank/DDBJ databases">
        <title>Actinomadura sp. nov. CYP1-5 isolated from mountain soil.</title>
        <authorList>
            <person name="Songsumanus A."/>
            <person name="Kuncharoen N."/>
            <person name="Kudo T."/>
            <person name="Yuki M."/>
            <person name="Igarashi Y."/>
            <person name="Tanasupawat S."/>
        </authorList>
    </citation>
    <scope>NUCLEOTIDE SEQUENCE [LARGE SCALE GENOMIC DNA]</scope>
    <source>
        <strain evidence="2 3">CYP1-5</strain>
    </source>
</reference>
<accession>A0A5D3FWS1</accession>
<dbReference type="InterPro" id="IPR020829">
    <property type="entry name" value="GlycerAld_3-P_DH_cat"/>
</dbReference>
<evidence type="ECO:0000313" key="3">
    <source>
        <dbReference type="Proteomes" id="UP000323505"/>
    </source>
</evidence>
<dbReference type="Pfam" id="PF02800">
    <property type="entry name" value="Gp_dh_C"/>
    <property type="match status" value="1"/>
</dbReference>